<evidence type="ECO:0000313" key="6">
    <source>
        <dbReference type="Proteomes" id="UP000435112"/>
    </source>
</evidence>
<dbReference type="AlphaFoldDB" id="A0A6A3KR42"/>
<evidence type="ECO:0000313" key="5">
    <source>
        <dbReference type="Proteomes" id="UP000434957"/>
    </source>
</evidence>
<name>A0A6A3KR42_9STRA</name>
<evidence type="ECO:0000313" key="4">
    <source>
        <dbReference type="Proteomes" id="UP000429607"/>
    </source>
</evidence>
<evidence type="ECO:0008006" key="7">
    <source>
        <dbReference type="Google" id="ProtNLM"/>
    </source>
</evidence>
<reference evidence="4 6" key="1">
    <citation type="submission" date="2018-09" db="EMBL/GenBank/DDBJ databases">
        <title>Genomic investigation of the strawberry pathogen Phytophthora fragariae indicates pathogenicity is determined by transcriptional variation in three key races.</title>
        <authorList>
            <person name="Adams T.M."/>
            <person name="Armitage A.D."/>
            <person name="Sobczyk M.K."/>
            <person name="Bates H.J."/>
            <person name="Dunwell J.M."/>
            <person name="Nellist C.F."/>
            <person name="Harrison R.J."/>
        </authorList>
    </citation>
    <scope>NUCLEOTIDE SEQUENCE [LARGE SCALE GENOMIC DNA]</scope>
    <source>
        <strain evidence="2 4">SCRP249</strain>
        <strain evidence="1 6">SCRP324</strain>
        <strain evidence="3 5">SCRP333</strain>
    </source>
</reference>
<evidence type="ECO:0000313" key="2">
    <source>
        <dbReference type="EMBL" id="KAE9014909.1"/>
    </source>
</evidence>
<dbReference type="OrthoDB" id="10383014at2759"/>
<evidence type="ECO:0000313" key="1">
    <source>
        <dbReference type="EMBL" id="KAE9009791.1"/>
    </source>
</evidence>
<sequence>MCNPIEGCFSVLKSHIKTYLALIHDQTMNVP</sequence>
<dbReference type="Proteomes" id="UP000429607">
    <property type="component" value="Unassembled WGS sequence"/>
</dbReference>
<keyword evidence="5" id="KW-1185">Reference proteome</keyword>
<dbReference type="Proteomes" id="UP000435112">
    <property type="component" value="Unassembled WGS sequence"/>
</dbReference>
<dbReference type="EMBL" id="QXFU01001134">
    <property type="protein sequence ID" value="KAE9009791.1"/>
    <property type="molecule type" value="Genomic_DNA"/>
</dbReference>
<dbReference type="EMBL" id="QXFV01001110">
    <property type="protein sequence ID" value="KAE9014909.1"/>
    <property type="molecule type" value="Genomic_DNA"/>
</dbReference>
<gene>
    <name evidence="2" type="ORF">PR001_g15023</name>
    <name evidence="1" type="ORF">PR002_g15531</name>
    <name evidence="3" type="ORF">PR003_g7574</name>
</gene>
<organism evidence="1 6">
    <name type="scientific">Phytophthora rubi</name>
    <dbReference type="NCBI Taxonomy" id="129364"/>
    <lineage>
        <taxon>Eukaryota</taxon>
        <taxon>Sar</taxon>
        <taxon>Stramenopiles</taxon>
        <taxon>Oomycota</taxon>
        <taxon>Peronosporomycetes</taxon>
        <taxon>Peronosporales</taxon>
        <taxon>Peronosporaceae</taxon>
        <taxon>Phytophthora</taxon>
    </lineage>
</organism>
<evidence type="ECO:0000313" key="3">
    <source>
        <dbReference type="EMBL" id="KAE9346162.1"/>
    </source>
</evidence>
<comment type="caution">
    <text evidence="1">The sequence shown here is derived from an EMBL/GenBank/DDBJ whole genome shotgun (WGS) entry which is preliminary data.</text>
</comment>
<accession>A0A6A3KR42</accession>
<dbReference type="Proteomes" id="UP000434957">
    <property type="component" value="Unassembled WGS sequence"/>
</dbReference>
<dbReference type="EMBL" id="QXFT01000360">
    <property type="protein sequence ID" value="KAE9346162.1"/>
    <property type="molecule type" value="Genomic_DNA"/>
</dbReference>
<protein>
    <recommendedName>
        <fullName evidence="7">Tc1-like transposase DDE domain-containing protein</fullName>
    </recommendedName>
</protein>
<proteinExistence type="predicted"/>